<dbReference type="InterPro" id="IPR013320">
    <property type="entry name" value="ConA-like_dom_sf"/>
</dbReference>
<dbReference type="GO" id="GO:0005975">
    <property type="term" value="P:carbohydrate metabolic process"/>
    <property type="evidence" value="ECO:0007669"/>
    <property type="project" value="InterPro"/>
</dbReference>
<dbReference type="HOGENOM" id="CLU_090399_0_0_1"/>
<dbReference type="GO" id="GO:0004553">
    <property type="term" value="F:hydrolase activity, hydrolyzing O-glycosyl compounds"/>
    <property type="evidence" value="ECO:0007669"/>
    <property type="project" value="InterPro"/>
</dbReference>
<evidence type="ECO:0000313" key="5">
    <source>
        <dbReference type="EMBL" id="KDQ26712.1"/>
    </source>
</evidence>
<evidence type="ECO:0000256" key="1">
    <source>
        <dbReference type="ARBA" id="ARBA00022801"/>
    </source>
</evidence>
<dbReference type="SUPFAM" id="SSF49899">
    <property type="entry name" value="Concanavalin A-like lectins/glucanases"/>
    <property type="match status" value="1"/>
</dbReference>
<evidence type="ECO:0000313" key="6">
    <source>
        <dbReference type="Proteomes" id="UP000027073"/>
    </source>
</evidence>
<dbReference type="Gene3D" id="2.60.120.200">
    <property type="match status" value="1"/>
</dbReference>
<organism evidence="5 6">
    <name type="scientific">Pleurotus ostreatus (strain PC15)</name>
    <name type="common">Oyster mushroom</name>
    <dbReference type="NCBI Taxonomy" id="1137138"/>
    <lineage>
        <taxon>Eukaryota</taxon>
        <taxon>Fungi</taxon>
        <taxon>Dikarya</taxon>
        <taxon>Basidiomycota</taxon>
        <taxon>Agaricomycotina</taxon>
        <taxon>Agaricomycetes</taxon>
        <taxon>Agaricomycetidae</taxon>
        <taxon>Agaricales</taxon>
        <taxon>Pleurotineae</taxon>
        <taxon>Pleurotaceae</taxon>
        <taxon>Pleurotus</taxon>
    </lineage>
</organism>
<sequence>MFFKSALYLTFLVSFACAHPNQLRPRQATQGCRPLHTTFSNSEVSNGGNTLITMISPADSYSTTANGLELYLKRPAKKVTTHNGVNDQLGSGATANSSFLLSYGKVTFDLSAPVGAGGAVVAAIFISNDHHEIDIELLPGDPKQWQTNVFAPPTANAPPAYGKLSSVEDIPRSRSGQQTIGERHAYSIDWNPRRIIWSVDGRAVRTLTPQDSRIDGRINYPTSPMRIQLGIWDGSSPEGTSEWAQGPINWSRQPDRLIAKFHSLTVECP</sequence>
<keyword evidence="3" id="KW-0732">Signal</keyword>
<reference evidence="6" key="1">
    <citation type="journal article" date="2014" name="Proc. Natl. Acad. Sci. U.S.A.">
        <title>Extensive sampling of basidiomycete genomes demonstrates inadequacy of the white-rot/brown-rot paradigm for wood decay fungi.</title>
        <authorList>
            <person name="Riley R."/>
            <person name="Salamov A.A."/>
            <person name="Brown D.W."/>
            <person name="Nagy L.G."/>
            <person name="Floudas D."/>
            <person name="Held B.W."/>
            <person name="Levasseur A."/>
            <person name="Lombard V."/>
            <person name="Morin E."/>
            <person name="Otillar R."/>
            <person name="Lindquist E.A."/>
            <person name="Sun H."/>
            <person name="LaButti K.M."/>
            <person name="Schmutz J."/>
            <person name="Jabbour D."/>
            <person name="Luo H."/>
            <person name="Baker S.E."/>
            <person name="Pisabarro A.G."/>
            <person name="Walton J.D."/>
            <person name="Blanchette R.A."/>
            <person name="Henrissat B."/>
            <person name="Martin F."/>
            <person name="Cullen D."/>
            <person name="Hibbett D.S."/>
            <person name="Grigoriev I.V."/>
        </authorList>
    </citation>
    <scope>NUCLEOTIDE SEQUENCE [LARGE SCALE GENOMIC DNA]</scope>
    <source>
        <strain evidence="6">PC15</strain>
    </source>
</reference>
<proteinExistence type="predicted"/>
<dbReference type="InterPro" id="IPR044791">
    <property type="entry name" value="Beta-glucanase/XTH"/>
</dbReference>
<feature type="domain" description="GH16" evidence="4">
    <location>
        <begin position="28"/>
        <end position="259"/>
    </location>
</feature>
<dbReference type="PROSITE" id="PS51257">
    <property type="entry name" value="PROKAR_LIPOPROTEIN"/>
    <property type="match status" value="1"/>
</dbReference>
<dbReference type="PANTHER" id="PTHR31062">
    <property type="entry name" value="XYLOGLUCAN ENDOTRANSGLUCOSYLASE/HYDROLASE PROTEIN 8-RELATED"/>
    <property type="match status" value="1"/>
</dbReference>
<dbReference type="STRING" id="1137138.A0A067NRJ4"/>
<keyword evidence="1 5" id="KW-0378">Hydrolase</keyword>
<gene>
    <name evidence="5" type="ORF">PLEOSDRAFT_159371</name>
</gene>
<name>A0A067NRJ4_PLEO1</name>
<dbReference type="OrthoDB" id="4781at2759"/>
<feature type="chain" id="PRO_5001642532" evidence="3">
    <location>
        <begin position="19"/>
        <end position="269"/>
    </location>
</feature>
<dbReference type="VEuPathDB" id="FungiDB:PLEOSDRAFT_159371"/>
<dbReference type="PROSITE" id="PS51762">
    <property type="entry name" value="GH16_2"/>
    <property type="match status" value="1"/>
</dbReference>
<evidence type="ECO:0000256" key="3">
    <source>
        <dbReference type="SAM" id="SignalP"/>
    </source>
</evidence>
<dbReference type="AlphaFoldDB" id="A0A067NRJ4"/>
<accession>A0A067NRJ4</accession>
<dbReference type="InParanoid" id="A0A067NRJ4"/>
<dbReference type="EMBL" id="KL198009">
    <property type="protein sequence ID" value="KDQ26712.1"/>
    <property type="molecule type" value="Genomic_DNA"/>
</dbReference>
<evidence type="ECO:0000259" key="4">
    <source>
        <dbReference type="PROSITE" id="PS51762"/>
    </source>
</evidence>
<keyword evidence="2" id="KW-0326">Glycosidase</keyword>
<evidence type="ECO:0000256" key="2">
    <source>
        <dbReference type="ARBA" id="ARBA00023295"/>
    </source>
</evidence>
<dbReference type="Proteomes" id="UP000027073">
    <property type="component" value="Unassembled WGS sequence"/>
</dbReference>
<protein>
    <submittedName>
        <fullName evidence="5">Glycoside hydrolase family 16 protein</fullName>
    </submittedName>
</protein>
<dbReference type="Pfam" id="PF00722">
    <property type="entry name" value="Glyco_hydro_16"/>
    <property type="match status" value="1"/>
</dbReference>
<feature type="signal peptide" evidence="3">
    <location>
        <begin position="1"/>
        <end position="18"/>
    </location>
</feature>
<dbReference type="InterPro" id="IPR000757">
    <property type="entry name" value="Beta-glucanase-like"/>
</dbReference>